<dbReference type="Pfam" id="PF16157">
    <property type="entry name" value="DUF4865"/>
    <property type="match status" value="1"/>
</dbReference>
<gene>
    <name evidence="1" type="ORF">ACFSYJ_30625</name>
</gene>
<dbReference type="Proteomes" id="UP001597419">
    <property type="component" value="Unassembled WGS sequence"/>
</dbReference>
<dbReference type="EMBL" id="JBHUKU010000020">
    <property type="protein sequence ID" value="MFD2463000.1"/>
    <property type="molecule type" value="Genomic_DNA"/>
</dbReference>
<keyword evidence="2" id="KW-1185">Reference proteome</keyword>
<dbReference type="InterPro" id="IPR032349">
    <property type="entry name" value="DUF4865"/>
</dbReference>
<evidence type="ECO:0000313" key="1">
    <source>
        <dbReference type="EMBL" id="MFD2463000.1"/>
    </source>
</evidence>
<protein>
    <submittedName>
        <fullName evidence="1">DUF4865 family protein</fullName>
    </submittedName>
</protein>
<evidence type="ECO:0000313" key="2">
    <source>
        <dbReference type="Proteomes" id="UP001597419"/>
    </source>
</evidence>
<reference evidence="2" key="1">
    <citation type="journal article" date="2019" name="Int. J. Syst. Evol. Microbiol.">
        <title>The Global Catalogue of Microorganisms (GCM) 10K type strain sequencing project: providing services to taxonomists for standard genome sequencing and annotation.</title>
        <authorList>
            <consortium name="The Broad Institute Genomics Platform"/>
            <consortium name="The Broad Institute Genome Sequencing Center for Infectious Disease"/>
            <person name="Wu L."/>
            <person name="Ma J."/>
        </authorList>
    </citation>
    <scope>NUCLEOTIDE SEQUENCE [LARGE SCALE GENOMIC DNA]</scope>
    <source>
        <strain evidence="2">CGMCC 4.7643</strain>
    </source>
</reference>
<organism evidence="1 2">
    <name type="scientific">Amycolatopsis samaneae</name>
    <dbReference type="NCBI Taxonomy" id="664691"/>
    <lineage>
        <taxon>Bacteria</taxon>
        <taxon>Bacillati</taxon>
        <taxon>Actinomycetota</taxon>
        <taxon>Actinomycetes</taxon>
        <taxon>Pseudonocardiales</taxon>
        <taxon>Pseudonocardiaceae</taxon>
        <taxon>Amycolatopsis</taxon>
    </lineage>
</organism>
<dbReference type="RefSeq" id="WP_345392714.1">
    <property type="nucleotide sequence ID" value="NZ_BAABHG010000005.1"/>
</dbReference>
<accession>A0ABW5GQA3</accession>
<comment type="caution">
    <text evidence="1">The sequence shown here is derived from an EMBL/GenBank/DDBJ whole genome shotgun (WGS) entry which is preliminary data.</text>
</comment>
<name>A0ABW5GQA3_9PSEU</name>
<sequence>MHAMQYEITLPADYDMAIIRERVATRGHLLDAFPGLGLKAYGIRERGVDGSTLNQYAPFYLWQDTAGMNAFLWDGGFGGIIDSFGRPVVQHWTGLAFAEGPAFDEVPVAAGKRAEPVPAETAPADAIARALAELDEHTRRHDVHSAALAIDPRTWELVRYTLWRDTAPDEDETRYRILHLSAPHLPALPRGRHW</sequence>
<proteinExistence type="predicted"/>